<dbReference type="Proteomes" id="UP001432027">
    <property type="component" value="Unassembled WGS sequence"/>
</dbReference>
<evidence type="ECO:0000313" key="2">
    <source>
        <dbReference type="Proteomes" id="UP001432027"/>
    </source>
</evidence>
<reference evidence="1" key="1">
    <citation type="submission" date="2023-10" db="EMBL/GenBank/DDBJ databases">
        <title>Genome assembly of Pristionchus species.</title>
        <authorList>
            <person name="Yoshida K."/>
            <person name="Sommer R.J."/>
        </authorList>
    </citation>
    <scope>NUCLEOTIDE SEQUENCE</scope>
    <source>
        <strain evidence="1">RS0144</strain>
    </source>
</reference>
<dbReference type="InterPro" id="IPR052499">
    <property type="entry name" value="C.elegans_NHRs"/>
</dbReference>
<accession>A0AAV5SJY0</accession>
<sequence>FYLNEPIRALCLTEAEQAISALLACFYDDVPKLSPSGRRIHSAVKEKLIRCLAEVCRRSIATRGVRGQLAVAMQVSRIVSLFPCITDLSIRASDSLEVCEI</sequence>
<proteinExistence type="predicted"/>
<dbReference type="AlphaFoldDB" id="A0AAV5SJY0"/>
<organism evidence="1 2">
    <name type="scientific">Pristionchus entomophagus</name>
    <dbReference type="NCBI Taxonomy" id="358040"/>
    <lineage>
        <taxon>Eukaryota</taxon>
        <taxon>Metazoa</taxon>
        <taxon>Ecdysozoa</taxon>
        <taxon>Nematoda</taxon>
        <taxon>Chromadorea</taxon>
        <taxon>Rhabditida</taxon>
        <taxon>Rhabditina</taxon>
        <taxon>Diplogasteromorpha</taxon>
        <taxon>Diplogasteroidea</taxon>
        <taxon>Neodiplogasteridae</taxon>
        <taxon>Pristionchus</taxon>
    </lineage>
</organism>
<name>A0AAV5SJY0_9BILA</name>
<dbReference type="PANTHER" id="PTHR47630:SF4">
    <property type="entry name" value="NUCLEAR HORMONE RECEPTOR FAMILY MEMBER NHR-62"/>
    <property type="match status" value="1"/>
</dbReference>
<dbReference type="EMBL" id="BTSX01000001">
    <property type="protein sequence ID" value="GMS81704.1"/>
    <property type="molecule type" value="Genomic_DNA"/>
</dbReference>
<keyword evidence="2" id="KW-1185">Reference proteome</keyword>
<comment type="caution">
    <text evidence="1">The sequence shown here is derived from an EMBL/GenBank/DDBJ whole genome shotgun (WGS) entry which is preliminary data.</text>
</comment>
<protein>
    <submittedName>
        <fullName evidence="1">Uncharacterized protein</fullName>
    </submittedName>
</protein>
<dbReference type="PANTHER" id="PTHR47630">
    <property type="entry name" value="NUCLEAR HORMONE RECEPTOR FAMILY-RELATED-RELATED"/>
    <property type="match status" value="1"/>
</dbReference>
<gene>
    <name evidence="1" type="ORF">PENTCL1PPCAC_3879</name>
</gene>
<feature type="non-terminal residue" evidence="1">
    <location>
        <position position="101"/>
    </location>
</feature>
<feature type="non-terminal residue" evidence="1">
    <location>
        <position position="1"/>
    </location>
</feature>
<evidence type="ECO:0000313" key="1">
    <source>
        <dbReference type="EMBL" id="GMS81704.1"/>
    </source>
</evidence>